<dbReference type="AlphaFoldDB" id="A0A1H6WD82"/>
<dbReference type="InterPro" id="IPR027783">
    <property type="entry name" value="Bacterial_PH-related"/>
</dbReference>
<feature type="transmembrane region" description="Helical" evidence="1">
    <location>
        <begin position="22"/>
        <end position="43"/>
    </location>
</feature>
<evidence type="ECO:0000313" key="3">
    <source>
        <dbReference type="EMBL" id="SEJ13666.1"/>
    </source>
</evidence>
<keyword evidence="1" id="KW-1133">Transmembrane helix</keyword>
<name>A0A1H6WD82_9DEIO</name>
<evidence type="ECO:0000256" key="1">
    <source>
        <dbReference type="SAM" id="Phobius"/>
    </source>
</evidence>
<accession>A0A1H6WD82</accession>
<protein>
    <submittedName>
        <fullName evidence="3">PH domain-containing protein</fullName>
    </submittedName>
</protein>
<keyword evidence="4" id="KW-1185">Reference proteome</keyword>
<gene>
    <name evidence="3" type="ORF">SAMN04488058_104103</name>
</gene>
<dbReference type="Proteomes" id="UP000199223">
    <property type="component" value="Unassembled WGS sequence"/>
</dbReference>
<keyword evidence="1" id="KW-0812">Transmembrane</keyword>
<feature type="transmembrane region" description="Helical" evidence="1">
    <location>
        <begin position="159"/>
        <end position="177"/>
    </location>
</feature>
<dbReference type="OrthoDB" id="74092at2"/>
<keyword evidence="1" id="KW-0472">Membrane</keyword>
<dbReference type="Pfam" id="PF10882">
    <property type="entry name" value="bPH_5"/>
    <property type="match status" value="1"/>
</dbReference>
<reference evidence="4" key="1">
    <citation type="submission" date="2016-10" db="EMBL/GenBank/DDBJ databases">
        <authorList>
            <person name="Varghese N."/>
            <person name="Submissions S."/>
        </authorList>
    </citation>
    <scope>NUCLEOTIDE SEQUENCE [LARGE SCALE GENOMIC DNA]</scope>
    <source>
        <strain evidence="4">CGMCC 1.10218</strain>
    </source>
</reference>
<feature type="domain" description="Bacterial Pleckstrin homology" evidence="2">
    <location>
        <begin position="217"/>
        <end position="272"/>
    </location>
</feature>
<dbReference type="EMBL" id="FNZA01000004">
    <property type="protein sequence ID" value="SEJ13666.1"/>
    <property type="molecule type" value="Genomic_DNA"/>
</dbReference>
<sequence>MDVPLPPSPSALAPVSEPVPRWWPLLAGGVVLSTLLPLALLFAPPLLKLPRYDVSGGQIVARSLGSSTVIPQGTPVEKVALQRLSRRYGSAAAGYVAGRFTSERGEIAVYGNGERAGLLFATRPPTFLTPADPDTLLTVWRGGGAATFRPAPVPPTANLGLAALLLSGAGLVAALFLSKPRVTYAIAGDTLTVRTRASTTTFARRNTRASLTADPLGVRLFGTSLPGYHTGTFATRSGNVQAAATTARPRQALILEHAGKRYYLTPGDPAAVTTWFEG</sequence>
<organism evidence="3 4">
    <name type="scientific">Deinococcus reticulitermitis</name>
    <dbReference type="NCBI Taxonomy" id="856736"/>
    <lineage>
        <taxon>Bacteria</taxon>
        <taxon>Thermotogati</taxon>
        <taxon>Deinococcota</taxon>
        <taxon>Deinococci</taxon>
        <taxon>Deinococcales</taxon>
        <taxon>Deinococcaceae</taxon>
        <taxon>Deinococcus</taxon>
    </lineage>
</organism>
<proteinExistence type="predicted"/>
<evidence type="ECO:0000313" key="4">
    <source>
        <dbReference type="Proteomes" id="UP000199223"/>
    </source>
</evidence>
<evidence type="ECO:0000259" key="2">
    <source>
        <dbReference type="Pfam" id="PF10882"/>
    </source>
</evidence>